<evidence type="ECO:0000313" key="1">
    <source>
        <dbReference type="EMBL" id="SFG17544.1"/>
    </source>
</evidence>
<gene>
    <name evidence="1" type="ORF">SAMN04488025_11925</name>
</gene>
<dbReference type="AlphaFoldDB" id="A0A1I2PND1"/>
<dbReference type="Proteomes" id="UP000198661">
    <property type="component" value="Unassembled WGS sequence"/>
</dbReference>
<dbReference type="EMBL" id="FOOK01000019">
    <property type="protein sequence ID" value="SFG17544.1"/>
    <property type="molecule type" value="Genomic_DNA"/>
</dbReference>
<evidence type="ECO:0000313" key="2">
    <source>
        <dbReference type="Proteomes" id="UP000198661"/>
    </source>
</evidence>
<reference evidence="2" key="1">
    <citation type="submission" date="2016-10" db="EMBL/GenBank/DDBJ databases">
        <authorList>
            <person name="Varghese N."/>
            <person name="Submissions S."/>
        </authorList>
    </citation>
    <scope>NUCLEOTIDE SEQUENCE [LARGE SCALE GENOMIC DNA]</scope>
    <source>
        <strain evidence="2">DSM 44945</strain>
    </source>
</reference>
<keyword evidence="2" id="KW-1185">Reference proteome</keyword>
<sequence>MDRLFLAIALLQAPQENKLWNFVNNFENWIRPNLEQAYFLIVPIIFFTMLVVKSARPKLPAFIAGAAIAGVFILKENALRNTIEFFAGFF</sequence>
<dbReference type="STRING" id="201973.SAMN04488025_11925"/>
<dbReference type="OrthoDB" id="2989541at2"/>
<protein>
    <submittedName>
        <fullName evidence="1">Uncharacterized protein</fullName>
    </submittedName>
</protein>
<organism evidence="1 2">
    <name type="scientific">Planifilum fulgidum</name>
    <dbReference type="NCBI Taxonomy" id="201973"/>
    <lineage>
        <taxon>Bacteria</taxon>
        <taxon>Bacillati</taxon>
        <taxon>Bacillota</taxon>
        <taxon>Bacilli</taxon>
        <taxon>Bacillales</taxon>
        <taxon>Thermoactinomycetaceae</taxon>
        <taxon>Planifilum</taxon>
    </lineage>
</organism>
<name>A0A1I2PND1_9BACL</name>
<dbReference type="RefSeq" id="WP_092038958.1">
    <property type="nucleotide sequence ID" value="NZ_FOOK01000019.1"/>
</dbReference>
<proteinExistence type="predicted"/>
<accession>A0A1I2PND1</accession>